<sequence>MRRSGVSRGPSPTNTTYSGFSNYRTDSYRPINPPSSPLSTDPRDIARAHFLELNKYLASYLANEPVNSRATARQKLTRLTRQQFQELSTDVYDELLRRKNNSSNNDVPFLPVRDDFHPKRNQARQKLATLPTGRFKDLSSDVYYELSRRYPEFKEEDVVSPASAYDDYPSPDFPNNARTPAMAARDLPSNARASEDRANGYASPSSRRRPSDNFSSGRKSADAYGGVEGFGAAAAVGGVRRKPSQDIRTDRRKPSQDTTGYGVVGGASVNRRPSESEGSNASNAQSATAGMGMIIPNKSTIAEEEIEVPYGREVRDSGSTARDRERERAPRGSRVGDEDRSDYGEDDTEEVDRRPGGLAALSARLQAVGDEDSEAGRSGEDYFDKMSLGRASATSDRSFARGGRMSVGAEEELRREYEFKVATMQQRITGLEREVEDAREKERIWTKGEERVRAVEDELRELRQRMEDKTTGMFTMQQELETLRQERAREQDAAGRRARDDEEELQILRERCERLEEERGGGRQGNAEILDQLRSDMEGLVIELSDLSKRNDELMTAKDADLAVIRDLDAQLKEYKRKYEQAKTELRSVKATSQLFLQTPKTDDQLPVAQDGGLVDIHVTAFLSAIDGLLTAGRSNAPTRVLTPMKSVVNAVTAIIEDIKAYERRARRDFDIDSLRILRERLEATLSNLVVASKTHATSSGMSPVSLLDAAASHVSSTVTEIGKLVLVRKASRAEQDQFAVSQNTSATNGFSPALRSVDEGRPVHSRGYSSASSRSYSSQANRFGDLAGSSSMSSTRLMEDRRVSPPSRGSSLTNSPPPIFDRVPASHSTGGRTSGESAPPEGPEDAWAELKPYLEAQTESIVYAIQSVLSGVRSPTPPPTLNENLTQIITIVSSIVAVCKDNLPPASMQQGEEILRELGEHANRLSEVQAQAEVTKEARQVMAKSSFAVANGMKALMKL</sequence>
<feature type="compositionally biased region" description="Basic and acidic residues" evidence="3">
    <location>
        <begin position="243"/>
        <end position="255"/>
    </location>
</feature>
<feature type="domain" description="GIT Spa2 homology (SHD)" evidence="4">
    <location>
        <begin position="72"/>
        <end position="102"/>
    </location>
</feature>
<dbReference type="Pfam" id="PF12205">
    <property type="entry name" value="GIT1_C"/>
    <property type="match status" value="1"/>
</dbReference>
<feature type="compositionally biased region" description="Basic and acidic residues" evidence="3">
    <location>
        <begin position="310"/>
        <end position="343"/>
    </location>
</feature>
<feature type="compositionally biased region" description="Low complexity" evidence="3">
    <location>
        <begin position="766"/>
        <end position="779"/>
    </location>
</feature>
<proteinExistence type="predicted"/>
<keyword evidence="1" id="KW-0677">Repeat</keyword>
<name>A0ABQ8JXC4_9APHY</name>
<dbReference type="Pfam" id="PF23742">
    <property type="entry name" value="VBS_C3G9"/>
    <property type="match status" value="1"/>
</dbReference>
<feature type="domain" description="GIT Spa2 homology (SHD)" evidence="4">
    <location>
        <begin position="123"/>
        <end position="153"/>
    </location>
</feature>
<dbReference type="Pfam" id="PF08518">
    <property type="entry name" value="GIT_SHD"/>
    <property type="match status" value="2"/>
</dbReference>
<evidence type="ECO:0000313" key="6">
    <source>
        <dbReference type="Proteomes" id="UP000814176"/>
    </source>
</evidence>
<dbReference type="Proteomes" id="UP000814176">
    <property type="component" value="Unassembled WGS sequence"/>
</dbReference>
<dbReference type="InterPro" id="IPR013724">
    <property type="entry name" value="GIT_SHD"/>
</dbReference>
<gene>
    <name evidence="5" type="ORF">C8Q71DRAFT_457398</name>
</gene>
<feature type="compositionally biased region" description="Basic and acidic residues" evidence="3">
    <location>
        <begin position="374"/>
        <end position="384"/>
    </location>
</feature>
<organism evidence="5 6">
    <name type="scientific">Rhodofomes roseus</name>
    <dbReference type="NCBI Taxonomy" id="34475"/>
    <lineage>
        <taxon>Eukaryota</taxon>
        <taxon>Fungi</taxon>
        <taxon>Dikarya</taxon>
        <taxon>Basidiomycota</taxon>
        <taxon>Agaricomycotina</taxon>
        <taxon>Agaricomycetes</taxon>
        <taxon>Polyporales</taxon>
        <taxon>Rhodofomes</taxon>
    </lineage>
</organism>
<feature type="region of interest" description="Disordered" evidence="3">
    <location>
        <begin position="739"/>
        <end position="846"/>
    </location>
</feature>
<comment type="caution">
    <text evidence="5">The sequence shown here is derived from an EMBL/GenBank/DDBJ whole genome shotgun (WGS) entry which is preliminary data.</text>
</comment>
<dbReference type="InterPro" id="IPR039892">
    <property type="entry name" value="Spa2/Sph1"/>
</dbReference>
<keyword evidence="6" id="KW-1185">Reference proteome</keyword>
<feature type="region of interest" description="Disordered" evidence="3">
    <location>
        <begin position="1"/>
        <end position="42"/>
    </location>
</feature>
<evidence type="ECO:0000256" key="2">
    <source>
        <dbReference type="SAM" id="Coils"/>
    </source>
</evidence>
<evidence type="ECO:0000256" key="3">
    <source>
        <dbReference type="SAM" id="MobiDB-lite"/>
    </source>
</evidence>
<feature type="compositionally biased region" description="Polar residues" evidence="3">
    <location>
        <begin position="739"/>
        <end position="751"/>
    </location>
</feature>
<reference evidence="5 6" key="1">
    <citation type="journal article" date="2021" name="Environ. Microbiol.">
        <title>Gene family expansions and transcriptome signatures uncover fungal adaptations to wood decay.</title>
        <authorList>
            <person name="Hage H."/>
            <person name="Miyauchi S."/>
            <person name="Viragh M."/>
            <person name="Drula E."/>
            <person name="Min B."/>
            <person name="Chaduli D."/>
            <person name="Navarro D."/>
            <person name="Favel A."/>
            <person name="Norest M."/>
            <person name="Lesage-Meessen L."/>
            <person name="Balint B."/>
            <person name="Merenyi Z."/>
            <person name="de Eugenio L."/>
            <person name="Morin E."/>
            <person name="Martinez A.T."/>
            <person name="Baldrian P."/>
            <person name="Stursova M."/>
            <person name="Martinez M.J."/>
            <person name="Novotny C."/>
            <person name="Magnuson J.K."/>
            <person name="Spatafora J.W."/>
            <person name="Maurice S."/>
            <person name="Pangilinan J."/>
            <person name="Andreopoulos W."/>
            <person name="LaButti K."/>
            <person name="Hundley H."/>
            <person name="Na H."/>
            <person name="Kuo A."/>
            <person name="Barry K."/>
            <person name="Lipzen A."/>
            <person name="Henrissat B."/>
            <person name="Riley R."/>
            <person name="Ahrendt S."/>
            <person name="Nagy L.G."/>
            <person name="Grigoriev I.V."/>
            <person name="Martin F."/>
            <person name="Rosso M.N."/>
        </authorList>
    </citation>
    <scope>NUCLEOTIDE SEQUENCE [LARGE SCALE GENOMIC DNA]</scope>
    <source>
        <strain evidence="5 6">CIRM-BRFM 1785</strain>
    </source>
</reference>
<evidence type="ECO:0000313" key="5">
    <source>
        <dbReference type="EMBL" id="KAH9828743.1"/>
    </source>
</evidence>
<dbReference type="RefSeq" id="XP_047772398.1">
    <property type="nucleotide sequence ID" value="XM_047918660.1"/>
</dbReference>
<dbReference type="GeneID" id="71999392"/>
<accession>A0ABQ8JXC4</accession>
<feature type="coiled-coil region" evidence="2">
    <location>
        <begin position="414"/>
        <end position="592"/>
    </location>
</feature>
<evidence type="ECO:0000259" key="4">
    <source>
        <dbReference type="SMART" id="SM00555"/>
    </source>
</evidence>
<feature type="compositionally biased region" description="Polar residues" evidence="3">
    <location>
        <begin position="827"/>
        <end position="837"/>
    </location>
</feature>
<dbReference type="PANTHER" id="PTHR21601:SF0">
    <property type="entry name" value="PROTEIN SPA2-RELATED"/>
    <property type="match status" value="1"/>
</dbReference>
<feature type="compositionally biased region" description="Polar residues" evidence="3">
    <location>
        <begin position="276"/>
        <end position="288"/>
    </location>
</feature>
<dbReference type="EMBL" id="JADCUA010000048">
    <property type="protein sequence ID" value="KAH9828743.1"/>
    <property type="molecule type" value="Genomic_DNA"/>
</dbReference>
<evidence type="ECO:0000256" key="1">
    <source>
        <dbReference type="ARBA" id="ARBA00022737"/>
    </source>
</evidence>
<protein>
    <recommendedName>
        <fullName evidence="4">GIT Spa2 homology (SHD) domain-containing protein</fullName>
    </recommendedName>
</protein>
<keyword evidence="2" id="KW-0175">Coiled coil</keyword>
<dbReference type="SMART" id="SM00555">
    <property type="entry name" value="GIT"/>
    <property type="match status" value="2"/>
</dbReference>
<feature type="region of interest" description="Disordered" evidence="3">
    <location>
        <begin position="155"/>
        <end position="407"/>
    </location>
</feature>
<dbReference type="InterPro" id="IPR056439">
    <property type="entry name" value="VBS_C3G9"/>
</dbReference>
<dbReference type="InterPro" id="IPR022018">
    <property type="entry name" value="GIT1_C"/>
</dbReference>
<feature type="compositionally biased region" description="Polar residues" evidence="3">
    <location>
        <begin position="10"/>
        <end position="25"/>
    </location>
</feature>
<dbReference type="PANTHER" id="PTHR21601">
    <property type="entry name" value="SPA2 PROTEIN"/>
    <property type="match status" value="1"/>
</dbReference>